<keyword evidence="4" id="KW-1185">Reference proteome</keyword>
<feature type="signal peptide" evidence="2">
    <location>
        <begin position="1"/>
        <end position="28"/>
    </location>
</feature>
<reference evidence="3" key="1">
    <citation type="submission" date="2022-11" db="EMBL/GenBank/DDBJ databases">
        <authorList>
            <person name="Somphong A."/>
            <person name="Phongsopitanun W."/>
        </authorList>
    </citation>
    <scope>NUCLEOTIDE SEQUENCE</scope>
    <source>
        <strain evidence="3">Pm04-4</strain>
    </source>
</reference>
<comment type="caution">
    <text evidence="3">The sequence shown here is derived from an EMBL/GenBank/DDBJ whole genome shotgun (WGS) entry which is preliminary data.</text>
</comment>
<organism evidence="3 4">
    <name type="scientific">Paractinoplanes pyxinae</name>
    <dbReference type="NCBI Taxonomy" id="2997416"/>
    <lineage>
        <taxon>Bacteria</taxon>
        <taxon>Bacillati</taxon>
        <taxon>Actinomycetota</taxon>
        <taxon>Actinomycetes</taxon>
        <taxon>Micromonosporales</taxon>
        <taxon>Micromonosporaceae</taxon>
        <taxon>Paractinoplanes</taxon>
    </lineage>
</organism>
<gene>
    <name evidence="3" type="ORF">OWR29_17405</name>
</gene>
<dbReference type="PROSITE" id="PS51257">
    <property type="entry name" value="PROKAR_LIPOPROTEIN"/>
    <property type="match status" value="1"/>
</dbReference>
<evidence type="ECO:0000256" key="2">
    <source>
        <dbReference type="SAM" id="SignalP"/>
    </source>
</evidence>
<evidence type="ECO:0000313" key="3">
    <source>
        <dbReference type="EMBL" id="MCY1139781.1"/>
    </source>
</evidence>
<evidence type="ECO:0000256" key="1">
    <source>
        <dbReference type="SAM" id="MobiDB-lite"/>
    </source>
</evidence>
<evidence type="ECO:0000313" key="4">
    <source>
        <dbReference type="Proteomes" id="UP001151002"/>
    </source>
</evidence>
<dbReference type="EMBL" id="JAPNTZ010000006">
    <property type="protein sequence ID" value="MCY1139781.1"/>
    <property type="molecule type" value="Genomic_DNA"/>
</dbReference>
<dbReference type="Proteomes" id="UP001151002">
    <property type="component" value="Unassembled WGS sequence"/>
</dbReference>
<protein>
    <submittedName>
        <fullName evidence="3">DUF3558 family protein</fullName>
    </submittedName>
</protein>
<dbReference type="RefSeq" id="WP_267563939.1">
    <property type="nucleotide sequence ID" value="NZ_JAPNTZ010000006.1"/>
</dbReference>
<name>A0ABT4AZY3_9ACTN</name>
<dbReference type="Pfam" id="PF12079">
    <property type="entry name" value="DUF3558"/>
    <property type="match status" value="1"/>
</dbReference>
<feature type="chain" id="PRO_5045489079" evidence="2">
    <location>
        <begin position="29"/>
        <end position="180"/>
    </location>
</feature>
<proteinExistence type="predicted"/>
<accession>A0ABT4AZY3</accession>
<sequence length="180" mass="18654">MRRSLVALAALVAVSLTSGCSLLESATAAPKTPAPTATAGSGADPSPTAESGFGSVKDEGDIPDPCTLLSKQEVMELTGREVTQIDEDGGDPGDITRFCQWQQSGGQLAVFLSRTTPADFEVTVAEAEPVEGVGEDAFVHSGHLYVLYGTVQIDVYSRGGSDAENLADAKKVAKTLIPLI</sequence>
<dbReference type="InterPro" id="IPR024520">
    <property type="entry name" value="DUF3558"/>
</dbReference>
<feature type="region of interest" description="Disordered" evidence="1">
    <location>
        <begin position="29"/>
        <end position="64"/>
    </location>
</feature>
<keyword evidence="2" id="KW-0732">Signal</keyword>
<feature type="compositionally biased region" description="Low complexity" evidence="1">
    <location>
        <begin position="29"/>
        <end position="39"/>
    </location>
</feature>